<dbReference type="GO" id="GO:0034511">
    <property type="term" value="F:U3 snoRNA binding"/>
    <property type="evidence" value="ECO:0007669"/>
    <property type="project" value="TreeGrafter"/>
</dbReference>
<dbReference type="SMART" id="SM00785">
    <property type="entry name" value="AARP2CN"/>
    <property type="match status" value="1"/>
</dbReference>
<comment type="catalytic activity">
    <reaction evidence="9">
        <text>GTP + H2O = GDP + phosphate + H(+)</text>
        <dbReference type="Rhea" id="RHEA:19669"/>
        <dbReference type="ChEBI" id="CHEBI:15377"/>
        <dbReference type="ChEBI" id="CHEBI:15378"/>
        <dbReference type="ChEBI" id="CHEBI:37565"/>
        <dbReference type="ChEBI" id="CHEBI:43474"/>
        <dbReference type="ChEBI" id="CHEBI:58189"/>
    </reaction>
    <physiologicalReaction direction="left-to-right" evidence="9">
        <dbReference type="Rhea" id="RHEA:19670"/>
    </physiologicalReaction>
</comment>
<evidence type="ECO:0000256" key="8">
    <source>
        <dbReference type="ARBA" id="ARBA00023242"/>
    </source>
</evidence>
<dbReference type="Proteomes" id="UP001177023">
    <property type="component" value="Unassembled WGS sequence"/>
</dbReference>
<dbReference type="InterPro" id="IPR012948">
    <property type="entry name" value="AARP2CN"/>
</dbReference>
<keyword evidence="5" id="KW-0378">Hydrolase</keyword>
<dbReference type="GO" id="GO:0005654">
    <property type="term" value="C:nucleoplasm"/>
    <property type="evidence" value="ECO:0007669"/>
    <property type="project" value="UniProtKB-ARBA"/>
</dbReference>
<dbReference type="FunFam" id="3.40.50.300:FF:000105">
    <property type="entry name" value="BMS1 ribosome biogenesis factor"/>
    <property type="match status" value="1"/>
</dbReference>
<dbReference type="Pfam" id="PF08142">
    <property type="entry name" value="AARP2CN"/>
    <property type="match status" value="1"/>
</dbReference>
<reference evidence="13" key="1">
    <citation type="submission" date="2023-06" db="EMBL/GenBank/DDBJ databases">
        <authorList>
            <person name="Delattre M."/>
        </authorList>
    </citation>
    <scope>NUCLEOTIDE SEQUENCE</scope>
    <source>
        <strain evidence="13">AF72</strain>
    </source>
</reference>
<gene>
    <name evidence="13" type="ORF">MSPICULIGERA_LOCUS6242</name>
</gene>
<dbReference type="GO" id="GO:0003924">
    <property type="term" value="F:GTPase activity"/>
    <property type="evidence" value="ECO:0007669"/>
    <property type="project" value="TreeGrafter"/>
</dbReference>
<evidence type="ECO:0000256" key="6">
    <source>
        <dbReference type="ARBA" id="ARBA00022840"/>
    </source>
</evidence>
<dbReference type="InterPro" id="IPR037875">
    <property type="entry name" value="Bms1_N"/>
</dbReference>
<proteinExistence type="inferred from homology"/>
<organism evidence="13 14">
    <name type="scientific">Mesorhabditis spiculigera</name>
    <dbReference type="NCBI Taxonomy" id="96644"/>
    <lineage>
        <taxon>Eukaryota</taxon>
        <taxon>Metazoa</taxon>
        <taxon>Ecdysozoa</taxon>
        <taxon>Nematoda</taxon>
        <taxon>Chromadorea</taxon>
        <taxon>Rhabditida</taxon>
        <taxon>Rhabditina</taxon>
        <taxon>Rhabditomorpha</taxon>
        <taxon>Rhabditoidea</taxon>
        <taxon>Rhabditidae</taxon>
        <taxon>Mesorhabditinae</taxon>
        <taxon>Mesorhabditis</taxon>
    </lineage>
</organism>
<comment type="caution">
    <text evidence="13">The sequence shown here is derived from an EMBL/GenBank/DDBJ whole genome shotgun (WGS) entry which is preliminary data.</text>
</comment>
<keyword evidence="4" id="KW-0547">Nucleotide-binding</keyword>
<feature type="non-terminal residue" evidence="13">
    <location>
        <position position="616"/>
    </location>
</feature>
<feature type="compositionally biased region" description="Basic and acidic residues" evidence="11">
    <location>
        <begin position="264"/>
        <end position="275"/>
    </location>
</feature>
<dbReference type="InterPro" id="IPR039761">
    <property type="entry name" value="Bms1/Tsr1"/>
</dbReference>
<dbReference type="PANTHER" id="PTHR12858:SF2">
    <property type="entry name" value="RIBOSOME BIOGENESIS PROTEIN BMS1 HOMOLOG"/>
    <property type="match status" value="1"/>
</dbReference>
<dbReference type="PANTHER" id="PTHR12858">
    <property type="entry name" value="RIBOSOME BIOGENESIS PROTEIN"/>
    <property type="match status" value="1"/>
</dbReference>
<keyword evidence="6" id="KW-0067">ATP-binding</keyword>
<keyword evidence="3" id="KW-0597">Phosphoprotein</keyword>
<dbReference type="Pfam" id="PF22298">
    <property type="entry name" value="Tsr1_G-like"/>
    <property type="match status" value="1"/>
</dbReference>
<dbReference type="CDD" id="cd01882">
    <property type="entry name" value="BMS1"/>
    <property type="match status" value="1"/>
</dbReference>
<dbReference type="AlphaFoldDB" id="A0AA36FUC4"/>
<dbReference type="GO" id="GO:0030686">
    <property type="term" value="C:90S preribosome"/>
    <property type="evidence" value="ECO:0007669"/>
    <property type="project" value="TreeGrafter"/>
</dbReference>
<dbReference type="GO" id="GO:0000479">
    <property type="term" value="P:endonucleolytic cleavage of tricistronic rRNA transcript (SSU-rRNA, 5.8S rRNA, LSU-rRNA)"/>
    <property type="evidence" value="ECO:0007669"/>
    <property type="project" value="TreeGrafter"/>
</dbReference>
<dbReference type="SUPFAM" id="SSF52540">
    <property type="entry name" value="P-loop containing nucleoside triphosphate hydrolases"/>
    <property type="match status" value="1"/>
</dbReference>
<dbReference type="Gene3D" id="3.40.50.300">
    <property type="entry name" value="P-loop containing nucleotide triphosphate hydrolases"/>
    <property type="match status" value="1"/>
</dbReference>
<keyword evidence="8" id="KW-0539">Nucleus</keyword>
<protein>
    <recommendedName>
        <fullName evidence="12">Bms1-type G domain-containing protein</fullName>
    </recommendedName>
</protein>
<dbReference type="PROSITE" id="PS51714">
    <property type="entry name" value="G_BMS1"/>
    <property type="match status" value="1"/>
</dbReference>
<feature type="region of interest" description="Disordered" evidence="11">
    <location>
        <begin position="256"/>
        <end position="317"/>
    </location>
</feature>
<comment type="similarity">
    <text evidence="10">Belongs to the TRAFAC class translation factor GTPase superfamily. Bms1-like GTPase family. BMS1 subfamily.</text>
</comment>
<evidence type="ECO:0000256" key="1">
    <source>
        <dbReference type="ARBA" id="ARBA00004604"/>
    </source>
</evidence>
<accession>A0AA36FUC4</accession>
<evidence type="ECO:0000256" key="7">
    <source>
        <dbReference type="ARBA" id="ARBA00023134"/>
    </source>
</evidence>
<feature type="non-terminal residue" evidence="13">
    <location>
        <position position="1"/>
    </location>
</feature>
<sequence>WEERRAARRAGPRAPKDKENLPPRPPGLTRSNSYDRRANVAPRARVHRFCSTSSAPQIEDPRPAEELPRTAAELGLRPVLNPEPGRLGYRFDPVQKWKLVSEEWRRNPPVHEKKRLDLKWRVREYMLRQDEPQSPTPPQAHPTREGLVTSSVLGLMRNSTFFFVIAERPKRINMARDTLALFMTLEVIAEDYERRSIDQDEEYERLAANLASQRFSSVTSRKYVAQEYGSEIDTMYFRCPPPNADVVLMVRRHRCHPRKTGGRPYHDLDSNDVDHASSMGKPDPDGATNKRKEHRSHVKGGKVTKDHDRKKKLGTLTKEPQDINRARKGYTFKSAKRANQAVRRAADQSERKKHIPYVNRTPLIPPPIVVAVVGPSRVGKSLLIRGLVKNYIRGSISQIKGPVTIVTSKLRRVTFIEVKNDINHMIDVAKVADLVLLMVDASYGFEMEHFEFLNICQVHGMPRVLGVLNHLDAIPKLSKQKKVKKHLKHRFWTEVYQGCKLFYLSKLHHEKYLPTELRNLARFITVMKFRPMPWRDAHPYVLCDRFEDITDPETLRQAPKADRNICLYGYVRGAQLKDLSAVHIPGMGDMRITSITSMSDPCPFPDNLKKRGLNEK</sequence>
<keyword evidence="14" id="KW-1185">Reference proteome</keyword>
<evidence type="ECO:0000313" key="13">
    <source>
        <dbReference type="EMBL" id="CAJ0567700.1"/>
    </source>
</evidence>
<feature type="compositionally biased region" description="Basic residues" evidence="11">
    <location>
        <begin position="291"/>
        <end position="313"/>
    </location>
</feature>
<name>A0AA36FUC4_9BILA</name>
<evidence type="ECO:0000256" key="11">
    <source>
        <dbReference type="SAM" id="MobiDB-lite"/>
    </source>
</evidence>
<feature type="region of interest" description="Disordered" evidence="11">
    <location>
        <begin position="1"/>
        <end position="66"/>
    </location>
</feature>
<dbReference type="InterPro" id="IPR027417">
    <property type="entry name" value="P-loop_NTPase"/>
</dbReference>
<evidence type="ECO:0000256" key="5">
    <source>
        <dbReference type="ARBA" id="ARBA00022801"/>
    </source>
</evidence>
<comment type="subcellular location">
    <subcellularLocation>
        <location evidence="1">Nucleus</location>
        <location evidence="1">Nucleolus</location>
    </subcellularLocation>
</comment>
<dbReference type="EMBL" id="CATQJA010001538">
    <property type="protein sequence ID" value="CAJ0567700.1"/>
    <property type="molecule type" value="Genomic_DNA"/>
</dbReference>
<evidence type="ECO:0000256" key="2">
    <source>
        <dbReference type="ARBA" id="ARBA00022517"/>
    </source>
</evidence>
<evidence type="ECO:0000256" key="9">
    <source>
        <dbReference type="ARBA" id="ARBA00049117"/>
    </source>
</evidence>
<evidence type="ECO:0000313" key="14">
    <source>
        <dbReference type="Proteomes" id="UP001177023"/>
    </source>
</evidence>
<evidence type="ECO:0000256" key="10">
    <source>
        <dbReference type="ARBA" id="ARBA00061391"/>
    </source>
</evidence>
<evidence type="ECO:0000256" key="4">
    <source>
        <dbReference type="ARBA" id="ARBA00022741"/>
    </source>
</evidence>
<dbReference type="InterPro" id="IPR030387">
    <property type="entry name" value="G_Bms1/Tsr1_dom"/>
</dbReference>
<dbReference type="GO" id="GO:0005524">
    <property type="term" value="F:ATP binding"/>
    <property type="evidence" value="ECO:0007669"/>
    <property type="project" value="UniProtKB-KW"/>
</dbReference>
<feature type="domain" description="Bms1-type G" evidence="12">
    <location>
        <begin position="365"/>
        <end position="530"/>
    </location>
</feature>
<evidence type="ECO:0000259" key="12">
    <source>
        <dbReference type="PROSITE" id="PS51714"/>
    </source>
</evidence>
<dbReference type="GO" id="GO:0032040">
    <property type="term" value="C:small-subunit processome"/>
    <property type="evidence" value="ECO:0007669"/>
    <property type="project" value="UniProtKB-ARBA"/>
</dbReference>
<dbReference type="GO" id="GO:0005525">
    <property type="term" value="F:GTP binding"/>
    <property type="evidence" value="ECO:0007669"/>
    <property type="project" value="UniProtKB-KW"/>
</dbReference>
<dbReference type="GO" id="GO:0000462">
    <property type="term" value="P:maturation of SSU-rRNA from tricistronic rRNA transcript (SSU-rRNA, 5.8S rRNA, LSU-rRNA)"/>
    <property type="evidence" value="ECO:0007669"/>
    <property type="project" value="TreeGrafter"/>
</dbReference>
<feature type="compositionally biased region" description="Basic residues" evidence="11">
    <location>
        <begin position="1"/>
        <end position="11"/>
    </location>
</feature>
<evidence type="ECO:0000256" key="3">
    <source>
        <dbReference type="ARBA" id="ARBA00022553"/>
    </source>
</evidence>
<keyword evidence="2" id="KW-0690">Ribosome biogenesis</keyword>
<keyword evidence="7" id="KW-0342">GTP-binding</keyword>